<dbReference type="EMBL" id="JANLCJ010000063">
    <property type="protein sequence ID" value="MCS5736571.1"/>
    <property type="molecule type" value="Genomic_DNA"/>
</dbReference>
<keyword evidence="2" id="KW-1185">Reference proteome</keyword>
<organism evidence="1 2">
    <name type="scientific">Herbiconiux daphne</name>
    <dbReference type="NCBI Taxonomy" id="2970914"/>
    <lineage>
        <taxon>Bacteria</taxon>
        <taxon>Bacillati</taxon>
        <taxon>Actinomycetota</taxon>
        <taxon>Actinomycetes</taxon>
        <taxon>Micrococcales</taxon>
        <taxon>Microbacteriaceae</taxon>
        <taxon>Herbiconiux</taxon>
    </lineage>
</organism>
<reference evidence="1" key="1">
    <citation type="submission" date="2022-08" db="EMBL/GenBank/DDBJ databases">
        <authorList>
            <person name="Deng Y."/>
            <person name="Han X.-F."/>
            <person name="Zhang Y.-Q."/>
        </authorList>
    </citation>
    <scope>NUCLEOTIDE SEQUENCE</scope>
    <source>
        <strain evidence="1">CPCC 203386</strain>
    </source>
</reference>
<sequence>MLAFFIGGFMDLILCRTYDAENVMGKKFDSETTLDIYLKRDIDISNPTLILKSEDGFNGINYAKIPMLKRVYFVD</sequence>
<protein>
    <submittedName>
        <fullName evidence="1">Uncharacterized protein</fullName>
    </submittedName>
</protein>
<proteinExistence type="predicted"/>
<feature type="non-terminal residue" evidence="1">
    <location>
        <position position="75"/>
    </location>
</feature>
<evidence type="ECO:0000313" key="1">
    <source>
        <dbReference type="EMBL" id="MCS5736571.1"/>
    </source>
</evidence>
<dbReference type="RefSeq" id="WP_259542609.1">
    <property type="nucleotide sequence ID" value="NZ_JANLCJ010000063.1"/>
</dbReference>
<accession>A0ABT2H9L1</accession>
<gene>
    <name evidence="1" type="ORF">N1032_22855</name>
</gene>
<dbReference type="Proteomes" id="UP001165586">
    <property type="component" value="Unassembled WGS sequence"/>
</dbReference>
<evidence type="ECO:0000313" key="2">
    <source>
        <dbReference type="Proteomes" id="UP001165586"/>
    </source>
</evidence>
<comment type="caution">
    <text evidence="1">The sequence shown here is derived from an EMBL/GenBank/DDBJ whole genome shotgun (WGS) entry which is preliminary data.</text>
</comment>
<name>A0ABT2H9L1_9MICO</name>